<protein>
    <submittedName>
        <fullName evidence="1">Uncharacterized protein</fullName>
    </submittedName>
</protein>
<organism evidence="1 2">
    <name type="scientific">Arctium lappa</name>
    <name type="common">Greater burdock</name>
    <name type="synonym">Lappa major</name>
    <dbReference type="NCBI Taxonomy" id="4217"/>
    <lineage>
        <taxon>Eukaryota</taxon>
        <taxon>Viridiplantae</taxon>
        <taxon>Streptophyta</taxon>
        <taxon>Embryophyta</taxon>
        <taxon>Tracheophyta</taxon>
        <taxon>Spermatophyta</taxon>
        <taxon>Magnoliopsida</taxon>
        <taxon>eudicotyledons</taxon>
        <taxon>Gunneridae</taxon>
        <taxon>Pentapetalae</taxon>
        <taxon>asterids</taxon>
        <taxon>campanulids</taxon>
        <taxon>Asterales</taxon>
        <taxon>Asteraceae</taxon>
        <taxon>Carduoideae</taxon>
        <taxon>Cardueae</taxon>
        <taxon>Arctiinae</taxon>
        <taxon>Arctium</taxon>
    </lineage>
</organism>
<comment type="caution">
    <text evidence="1">The sequence shown here is derived from an EMBL/GenBank/DDBJ whole genome shotgun (WGS) entry which is preliminary data.</text>
</comment>
<gene>
    <name evidence="1" type="ORF">L6452_44407</name>
</gene>
<reference evidence="2" key="1">
    <citation type="journal article" date="2022" name="Mol. Ecol. Resour.">
        <title>The genomes of chicory, endive, great burdock and yacon provide insights into Asteraceae palaeo-polyploidization history and plant inulin production.</title>
        <authorList>
            <person name="Fan W."/>
            <person name="Wang S."/>
            <person name="Wang H."/>
            <person name="Wang A."/>
            <person name="Jiang F."/>
            <person name="Liu H."/>
            <person name="Zhao H."/>
            <person name="Xu D."/>
            <person name="Zhang Y."/>
        </authorList>
    </citation>
    <scope>NUCLEOTIDE SEQUENCE [LARGE SCALE GENOMIC DNA]</scope>
    <source>
        <strain evidence="2">cv. Niubang</strain>
    </source>
</reference>
<accession>A0ACB8XGT6</accession>
<name>A0ACB8XGT6_ARCLA</name>
<proteinExistence type="predicted"/>
<dbReference type="EMBL" id="CM042064">
    <property type="protein sequence ID" value="KAI3665775.1"/>
    <property type="molecule type" value="Genomic_DNA"/>
</dbReference>
<evidence type="ECO:0000313" key="2">
    <source>
        <dbReference type="Proteomes" id="UP001055879"/>
    </source>
</evidence>
<reference evidence="1 2" key="2">
    <citation type="journal article" date="2022" name="Mol. Ecol. Resour.">
        <title>The genomes of chicory, endive, great burdock and yacon provide insights into Asteraceae paleo-polyploidization history and plant inulin production.</title>
        <authorList>
            <person name="Fan W."/>
            <person name="Wang S."/>
            <person name="Wang H."/>
            <person name="Wang A."/>
            <person name="Jiang F."/>
            <person name="Liu H."/>
            <person name="Zhao H."/>
            <person name="Xu D."/>
            <person name="Zhang Y."/>
        </authorList>
    </citation>
    <scope>NUCLEOTIDE SEQUENCE [LARGE SCALE GENOMIC DNA]</scope>
    <source>
        <strain evidence="2">cv. Niubang</strain>
    </source>
</reference>
<evidence type="ECO:0000313" key="1">
    <source>
        <dbReference type="EMBL" id="KAI3665775.1"/>
    </source>
</evidence>
<dbReference type="Proteomes" id="UP001055879">
    <property type="component" value="Linkage Group LG18"/>
</dbReference>
<keyword evidence="2" id="KW-1185">Reference proteome</keyword>
<sequence>MVVAYCRGGFDTKKDALRGGKEELFDYIVDYLHAGDTEALANDAMAPPRKRLCPEPLLKLAGLVSPF</sequence>